<dbReference type="RefSeq" id="WP_143395062.1">
    <property type="nucleotide sequence ID" value="NZ_JBCNKL010000007.1"/>
</dbReference>
<keyword evidence="4" id="KW-1185">Reference proteome</keyword>
<comment type="caution">
    <text evidence="3">The sequence shown here is derived from an EMBL/GenBank/DDBJ whole genome shotgun (WGS) entry which is preliminary data.</text>
</comment>
<dbReference type="EMBL" id="RCCB01000017">
    <property type="protein sequence ID" value="RLJ22965.1"/>
    <property type="molecule type" value="Genomic_DNA"/>
</dbReference>
<dbReference type="AlphaFoldDB" id="A0A497U221"/>
<dbReference type="EMBL" id="PJND01000013">
    <property type="protein sequence ID" value="PKW19996.1"/>
    <property type="molecule type" value="Genomic_DNA"/>
</dbReference>
<gene>
    <name evidence="2" type="ORF">B0G92_3345</name>
    <name evidence="3" type="ORF">CLV50_3331</name>
</gene>
<feature type="transmembrane region" description="Helical" evidence="1">
    <location>
        <begin position="34"/>
        <end position="51"/>
    </location>
</feature>
<evidence type="ECO:0000313" key="4">
    <source>
        <dbReference type="Proteomes" id="UP000233767"/>
    </source>
</evidence>
<keyword evidence="1" id="KW-0472">Membrane</keyword>
<feature type="transmembrane region" description="Helical" evidence="1">
    <location>
        <begin position="88"/>
        <end position="107"/>
    </location>
</feature>
<evidence type="ECO:0000256" key="1">
    <source>
        <dbReference type="SAM" id="Phobius"/>
    </source>
</evidence>
<proteinExistence type="predicted"/>
<name>A0A497U221_9FLAO</name>
<keyword evidence="1" id="KW-1133">Transmembrane helix</keyword>
<evidence type="ECO:0000313" key="2">
    <source>
        <dbReference type="EMBL" id="PKW19996.1"/>
    </source>
</evidence>
<protein>
    <submittedName>
        <fullName evidence="3">Uncharacterized protein</fullName>
    </submittedName>
</protein>
<sequence length="148" mass="16910">MTKLNSLLITVISIIIVLIHIYIGHYYAPHGIDLLPITMILVTIMTFQFTNLKIYFKLLITAVLFLMLDVGIKLYAGGTHDLEGLEWMYAFYFIGLILCLPIILYKIFKNAGINTTTKILLVILFIAFLYFQKNIFGNLGLGRDFPIN</sequence>
<keyword evidence="1" id="KW-0812">Transmembrane</keyword>
<dbReference type="Proteomes" id="UP000275027">
    <property type="component" value="Unassembled WGS sequence"/>
</dbReference>
<feature type="transmembrane region" description="Helical" evidence="1">
    <location>
        <begin position="119"/>
        <end position="136"/>
    </location>
</feature>
<accession>A0A497U221</accession>
<evidence type="ECO:0000313" key="3">
    <source>
        <dbReference type="EMBL" id="RLJ22965.1"/>
    </source>
</evidence>
<evidence type="ECO:0000313" key="5">
    <source>
        <dbReference type="Proteomes" id="UP000275027"/>
    </source>
</evidence>
<reference evidence="3 5" key="2">
    <citation type="submission" date="2018-10" db="EMBL/GenBank/DDBJ databases">
        <title>Genomic Encyclopedia of Archaeal and Bacterial Type Strains, Phase II (KMG-II): from individual species to whole genera.</title>
        <authorList>
            <person name="Goeker M."/>
        </authorList>
    </citation>
    <scope>NUCLEOTIDE SEQUENCE [LARGE SCALE GENOMIC DNA]</scope>
    <source>
        <strain evidence="3 5">DSM 21886</strain>
    </source>
</reference>
<reference evidence="2 4" key="1">
    <citation type="submission" date="2017-12" db="EMBL/GenBank/DDBJ databases">
        <title>Genomic Encyclopedia of Type Strains, Phase III (KMG-III): the genomes of soil and plant-associated and newly described type strains.</title>
        <authorList>
            <person name="Whitman W."/>
        </authorList>
    </citation>
    <scope>NUCLEOTIDE SEQUENCE [LARGE SCALE GENOMIC DNA]</scope>
    <source>
        <strain evidence="2 4">IP-10</strain>
    </source>
</reference>
<feature type="transmembrane region" description="Helical" evidence="1">
    <location>
        <begin position="58"/>
        <end position="76"/>
    </location>
</feature>
<feature type="transmembrane region" description="Helical" evidence="1">
    <location>
        <begin position="7"/>
        <end position="28"/>
    </location>
</feature>
<organism evidence="3 5">
    <name type="scientific">Flavobacterium lindanitolerans</name>
    <dbReference type="NCBI Taxonomy" id="428988"/>
    <lineage>
        <taxon>Bacteria</taxon>
        <taxon>Pseudomonadati</taxon>
        <taxon>Bacteroidota</taxon>
        <taxon>Flavobacteriia</taxon>
        <taxon>Flavobacteriales</taxon>
        <taxon>Flavobacteriaceae</taxon>
        <taxon>Flavobacterium</taxon>
    </lineage>
</organism>
<dbReference type="Proteomes" id="UP000233767">
    <property type="component" value="Unassembled WGS sequence"/>
</dbReference>